<proteinExistence type="predicted"/>
<gene>
    <name evidence="2" type="ORF">GGX14DRAFT_576906</name>
</gene>
<evidence type="ECO:0000256" key="1">
    <source>
        <dbReference type="SAM" id="MobiDB-lite"/>
    </source>
</evidence>
<organism evidence="2 3">
    <name type="scientific">Mycena pura</name>
    <dbReference type="NCBI Taxonomy" id="153505"/>
    <lineage>
        <taxon>Eukaryota</taxon>
        <taxon>Fungi</taxon>
        <taxon>Dikarya</taxon>
        <taxon>Basidiomycota</taxon>
        <taxon>Agaricomycotina</taxon>
        <taxon>Agaricomycetes</taxon>
        <taxon>Agaricomycetidae</taxon>
        <taxon>Agaricales</taxon>
        <taxon>Marasmiineae</taxon>
        <taxon>Mycenaceae</taxon>
        <taxon>Mycena</taxon>
    </lineage>
</organism>
<protein>
    <submittedName>
        <fullName evidence="2">Uncharacterized protein</fullName>
    </submittedName>
</protein>
<reference evidence="2" key="1">
    <citation type="submission" date="2023-03" db="EMBL/GenBank/DDBJ databases">
        <title>Massive genome expansion in bonnet fungi (Mycena s.s.) driven by repeated elements and novel gene families across ecological guilds.</title>
        <authorList>
            <consortium name="Lawrence Berkeley National Laboratory"/>
            <person name="Harder C.B."/>
            <person name="Miyauchi S."/>
            <person name="Viragh M."/>
            <person name="Kuo A."/>
            <person name="Thoen E."/>
            <person name="Andreopoulos B."/>
            <person name="Lu D."/>
            <person name="Skrede I."/>
            <person name="Drula E."/>
            <person name="Henrissat B."/>
            <person name="Morin E."/>
            <person name="Kohler A."/>
            <person name="Barry K."/>
            <person name="LaButti K."/>
            <person name="Morin E."/>
            <person name="Salamov A."/>
            <person name="Lipzen A."/>
            <person name="Mereny Z."/>
            <person name="Hegedus B."/>
            <person name="Baldrian P."/>
            <person name="Stursova M."/>
            <person name="Weitz H."/>
            <person name="Taylor A."/>
            <person name="Grigoriev I.V."/>
            <person name="Nagy L.G."/>
            <person name="Martin F."/>
            <person name="Kauserud H."/>
        </authorList>
    </citation>
    <scope>NUCLEOTIDE SEQUENCE</scope>
    <source>
        <strain evidence="2">9144</strain>
    </source>
</reference>
<dbReference type="Proteomes" id="UP001219525">
    <property type="component" value="Unassembled WGS sequence"/>
</dbReference>
<keyword evidence="3" id="KW-1185">Reference proteome</keyword>
<dbReference type="AlphaFoldDB" id="A0AAD6UWY0"/>
<feature type="compositionally biased region" description="Basic and acidic residues" evidence="1">
    <location>
        <begin position="1"/>
        <end position="31"/>
    </location>
</feature>
<evidence type="ECO:0000313" key="3">
    <source>
        <dbReference type="Proteomes" id="UP001219525"/>
    </source>
</evidence>
<evidence type="ECO:0000313" key="2">
    <source>
        <dbReference type="EMBL" id="KAJ7193835.1"/>
    </source>
</evidence>
<name>A0AAD6UWY0_9AGAR</name>
<feature type="region of interest" description="Disordered" evidence="1">
    <location>
        <begin position="1"/>
        <end position="33"/>
    </location>
</feature>
<accession>A0AAD6UWY0</accession>
<dbReference type="EMBL" id="JARJCW010000104">
    <property type="protein sequence ID" value="KAJ7193835.1"/>
    <property type="molecule type" value="Genomic_DNA"/>
</dbReference>
<comment type="caution">
    <text evidence="2">The sequence shown here is derived from an EMBL/GenBank/DDBJ whole genome shotgun (WGS) entry which is preliminary data.</text>
</comment>
<feature type="region of interest" description="Disordered" evidence="1">
    <location>
        <begin position="50"/>
        <end position="104"/>
    </location>
</feature>
<sequence length="269" mass="29914">MPPPSPDRRITEPPNRRIAEPAIRRTAEPPRRLLNCQIAEPAIRRTAELPAQPPPALPIAGAPPDFVLRPPAPIPGGTGPATRPAICASSAAPSKQPHSVMPSRETRLRRHGLTYLRTRSYGPSIYIAAGRTPLPPPPPPPPPPPHSIADPMRTFHDARVLVYAHPPAWPSDAHSRGALYVLEVILPDKCTVFKIGHTKRPGKHIMELVKCSQRRWGVFWLIWDWQRLGECVFDDSHGVRPMRARNHRPQIFPIGLAWVAALRALQEKT</sequence>